<dbReference type="PROSITE" id="PS51762">
    <property type="entry name" value="GH16_2"/>
    <property type="match status" value="1"/>
</dbReference>
<evidence type="ECO:0000256" key="1">
    <source>
        <dbReference type="SAM" id="SignalP"/>
    </source>
</evidence>
<dbReference type="HOGENOM" id="CLU_016972_1_1_1"/>
<name>R8BCG4_PHAM7</name>
<dbReference type="Gene3D" id="2.60.120.200">
    <property type="match status" value="1"/>
</dbReference>
<dbReference type="RefSeq" id="XP_007918230.1">
    <property type="nucleotide sequence ID" value="XM_007920039.1"/>
</dbReference>
<dbReference type="GO" id="GO:0004553">
    <property type="term" value="F:hydrolase activity, hydrolyzing O-glycosyl compounds"/>
    <property type="evidence" value="ECO:0007669"/>
    <property type="project" value="InterPro"/>
</dbReference>
<accession>R8BCG4</accession>
<dbReference type="EMBL" id="KB933306">
    <property type="protein sequence ID" value="EON96991.1"/>
    <property type="molecule type" value="Genomic_DNA"/>
</dbReference>
<sequence>MTFSAKLLAAALSYTASVASVNSYHLAESYDYTNFFEKFNFWESKFDTGNYNDVDPTSGFVNYRNELDAAALGLIATQGTEMFLGVNHRDIFNASDKGRDSVRLESKNSYNHGLFIADFTHFPKPTCGVWPAFWAYGDVWPNVGEIDIYEEWNTAESNAITLHTGNSTLNGTCTINQADMLDNVTTFNCDVYYSDENQGENQGCSTVEDLGQWGAAAGGIYAMEWTSKAVKIWSWSHVEAPMDIFAGEPNPDTWGLPHFSAGGSSCKLDDHLANQRLVLNIDFCGVTAGNPDIWGPQCAAATGYETCIDYVAHNPDVFADAFWRIKDIKVYERPDLPSNSTNTTAIYNRRAGYARL</sequence>
<feature type="domain" description="GH16" evidence="2">
    <location>
        <begin position="30"/>
        <end position="319"/>
    </location>
</feature>
<dbReference type="AlphaFoldDB" id="R8BCG4"/>
<dbReference type="InterPro" id="IPR050546">
    <property type="entry name" value="Glycosyl_Hydrlase_16"/>
</dbReference>
<protein>
    <submittedName>
        <fullName evidence="3">Putative mixed-linked glucanase protein</fullName>
    </submittedName>
</protein>
<dbReference type="Pfam" id="PF26113">
    <property type="entry name" value="GH16_XgeA"/>
    <property type="match status" value="1"/>
</dbReference>
<dbReference type="eggNOG" id="ENOG502QTTC">
    <property type="taxonomic scope" value="Eukaryota"/>
</dbReference>
<dbReference type="InterPro" id="IPR000757">
    <property type="entry name" value="Beta-glucanase-like"/>
</dbReference>
<dbReference type="PANTHER" id="PTHR10963:SF24">
    <property type="entry name" value="GLYCOSIDASE C21B10.07-RELATED"/>
    <property type="match status" value="1"/>
</dbReference>
<dbReference type="GO" id="GO:0009251">
    <property type="term" value="P:glucan catabolic process"/>
    <property type="evidence" value="ECO:0007669"/>
    <property type="project" value="TreeGrafter"/>
</dbReference>
<dbReference type="PANTHER" id="PTHR10963">
    <property type="entry name" value="GLYCOSYL HYDROLASE-RELATED"/>
    <property type="match status" value="1"/>
</dbReference>
<evidence type="ECO:0000313" key="4">
    <source>
        <dbReference type="Proteomes" id="UP000014074"/>
    </source>
</evidence>
<dbReference type="CDD" id="cd02181">
    <property type="entry name" value="GH16_fungal_Lam16A_glucanase"/>
    <property type="match status" value="1"/>
</dbReference>
<gene>
    <name evidence="3" type="ORF">UCRPA7_7509</name>
</gene>
<dbReference type="InterPro" id="IPR013320">
    <property type="entry name" value="ConA-like_dom_sf"/>
</dbReference>
<evidence type="ECO:0000259" key="2">
    <source>
        <dbReference type="PROSITE" id="PS51762"/>
    </source>
</evidence>
<organism evidence="3 4">
    <name type="scientific">Phaeoacremonium minimum (strain UCR-PA7)</name>
    <name type="common">Esca disease fungus</name>
    <name type="synonym">Togninia minima</name>
    <dbReference type="NCBI Taxonomy" id="1286976"/>
    <lineage>
        <taxon>Eukaryota</taxon>
        <taxon>Fungi</taxon>
        <taxon>Dikarya</taxon>
        <taxon>Ascomycota</taxon>
        <taxon>Pezizomycotina</taxon>
        <taxon>Sordariomycetes</taxon>
        <taxon>Sordariomycetidae</taxon>
        <taxon>Togniniales</taxon>
        <taxon>Togniniaceae</taxon>
        <taxon>Phaeoacremonium</taxon>
    </lineage>
</organism>
<dbReference type="KEGG" id="tmn:UCRPA7_7509"/>
<dbReference type="OrthoDB" id="192832at2759"/>
<feature type="signal peptide" evidence="1">
    <location>
        <begin position="1"/>
        <end position="20"/>
    </location>
</feature>
<keyword evidence="4" id="KW-1185">Reference proteome</keyword>
<dbReference type="SUPFAM" id="SSF49899">
    <property type="entry name" value="Concanavalin A-like lectins/glucanases"/>
    <property type="match status" value="1"/>
</dbReference>
<reference evidence="4" key="1">
    <citation type="journal article" date="2013" name="Genome Announc.">
        <title>Draft genome sequence of the ascomycete Phaeoacremonium aleophilum strain UCR-PA7, a causal agent of the esca disease complex in grapevines.</title>
        <authorList>
            <person name="Blanco-Ulate B."/>
            <person name="Rolshausen P."/>
            <person name="Cantu D."/>
        </authorList>
    </citation>
    <scope>NUCLEOTIDE SEQUENCE [LARGE SCALE GENOMIC DNA]</scope>
    <source>
        <strain evidence="4">UCR-PA7</strain>
    </source>
</reference>
<proteinExistence type="predicted"/>
<keyword evidence="1" id="KW-0732">Signal</keyword>
<dbReference type="GeneID" id="19328275"/>
<feature type="chain" id="PRO_5004451892" evidence="1">
    <location>
        <begin position="21"/>
        <end position="356"/>
    </location>
</feature>
<dbReference type="Proteomes" id="UP000014074">
    <property type="component" value="Unassembled WGS sequence"/>
</dbReference>
<evidence type="ECO:0000313" key="3">
    <source>
        <dbReference type="EMBL" id="EON96991.1"/>
    </source>
</evidence>